<gene>
    <name evidence="3" type="ORF">HYN69_01915</name>
</gene>
<keyword evidence="1" id="KW-0472">Membrane</keyword>
<dbReference type="InterPro" id="IPR000326">
    <property type="entry name" value="PAP2/HPO"/>
</dbReference>
<dbReference type="InterPro" id="IPR036938">
    <property type="entry name" value="PAP2/HPO_sf"/>
</dbReference>
<feature type="transmembrane region" description="Helical" evidence="1">
    <location>
        <begin position="232"/>
        <end position="252"/>
    </location>
</feature>
<reference evidence="3 4" key="1">
    <citation type="submission" date="2018-04" db="EMBL/GenBank/DDBJ databases">
        <title>Genome sequencing of Gemmobacter.</title>
        <authorList>
            <person name="Yi H."/>
            <person name="Baek M.-G."/>
        </authorList>
    </citation>
    <scope>NUCLEOTIDE SEQUENCE [LARGE SCALE GENOMIC DNA]</scope>
    <source>
        <strain evidence="3 4">HYN0069</strain>
    </source>
</reference>
<dbReference type="EMBL" id="CP028918">
    <property type="protein sequence ID" value="AWB47427.1"/>
    <property type="molecule type" value="Genomic_DNA"/>
</dbReference>
<feature type="transmembrane region" description="Helical" evidence="1">
    <location>
        <begin position="177"/>
        <end position="194"/>
    </location>
</feature>
<feature type="transmembrane region" description="Helical" evidence="1">
    <location>
        <begin position="33"/>
        <end position="56"/>
    </location>
</feature>
<dbReference type="SUPFAM" id="SSF48317">
    <property type="entry name" value="Acid phosphatase/Vanadium-dependent haloperoxidase"/>
    <property type="match status" value="1"/>
</dbReference>
<name>A0A2S0UHW8_9RHOB</name>
<dbReference type="AlphaFoldDB" id="A0A2S0UHW8"/>
<feature type="domain" description="Phosphatidic acid phosphatase type 2/haloperoxidase" evidence="2">
    <location>
        <begin position="120"/>
        <end position="250"/>
    </location>
</feature>
<evidence type="ECO:0000256" key="1">
    <source>
        <dbReference type="SAM" id="Phobius"/>
    </source>
</evidence>
<keyword evidence="4" id="KW-1185">Reference proteome</keyword>
<evidence type="ECO:0000259" key="2">
    <source>
        <dbReference type="Pfam" id="PF01569"/>
    </source>
</evidence>
<dbReference type="Pfam" id="PF01569">
    <property type="entry name" value="PAP2"/>
    <property type="match status" value="1"/>
</dbReference>
<feature type="transmembrane region" description="Helical" evidence="1">
    <location>
        <begin position="201"/>
        <end position="220"/>
    </location>
</feature>
<evidence type="ECO:0000313" key="3">
    <source>
        <dbReference type="EMBL" id="AWB47427.1"/>
    </source>
</evidence>
<feature type="transmembrane region" description="Helical" evidence="1">
    <location>
        <begin position="115"/>
        <end position="135"/>
    </location>
</feature>
<protein>
    <recommendedName>
        <fullName evidence="2">Phosphatidic acid phosphatase type 2/haloperoxidase domain-containing protein</fullName>
    </recommendedName>
</protein>
<keyword evidence="1" id="KW-0812">Transmembrane</keyword>
<feature type="transmembrane region" description="Helical" evidence="1">
    <location>
        <begin position="82"/>
        <end position="103"/>
    </location>
</feature>
<sequence length="258" mass="27675">MNGWNSMPEPGPMRGRGCGPLSPMPRVSMRLDLPAPLTVAVASGLAMLPFVAYPAIDEAVAGLFFDGKGWMGGPASEMLRFALWRFSALVLFVALVLWLVALFRKRPACNGSARAWGLIVLTYALGPGLMADTLLKRFWGRARPADVADFGGASHFTPPWLPTDQCLSNCSFVSGEVSGATATAIALIVILGLWRDRLSPLAYRAIAAFALALPLVSALQRMSSGRHFLSDAIFAALFTLLIASLLRVVLFGRKNPVT</sequence>
<organism evidence="3 4">
    <name type="scientific">Paragemmobacter aquarius</name>
    <dbReference type="NCBI Taxonomy" id="2169400"/>
    <lineage>
        <taxon>Bacteria</taxon>
        <taxon>Pseudomonadati</taxon>
        <taxon>Pseudomonadota</taxon>
        <taxon>Alphaproteobacteria</taxon>
        <taxon>Rhodobacterales</taxon>
        <taxon>Paracoccaceae</taxon>
        <taxon>Paragemmobacter</taxon>
    </lineage>
</organism>
<keyword evidence="1" id="KW-1133">Transmembrane helix</keyword>
<evidence type="ECO:0000313" key="4">
    <source>
        <dbReference type="Proteomes" id="UP000244496"/>
    </source>
</evidence>
<dbReference type="CDD" id="cd03396">
    <property type="entry name" value="PAP2_like_6"/>
    <property type="match status" value="1"/>
</dbReference>
<dbReference type="Proteomes" id="UP000244496">
    <property type="component" value="Chromosome"/>
</dbReference>
<accession>A0A2S0UHW8</accession>
<proteinExistence type="predicted"/>
<dbReference type="KEGG" id="geh:HYN69_01915"/>
<dbReference type="Gene3D" id="1.20.144.10">
    <property type="entry name" value="Phosphatidic acid phosphatase type 2/haloperoxidase"/>
    <property type="match status" value="1"/>
</dbReference>